<dbReference type="InterPro" id="IPR033443">
    <property type="entry name" value="PROP1-like_PPR_dom"/>
</dbReference>
<gene>
    <name evidence="4" type="ORF">AMON00008_LOCUS18908</name>
</gene>
<organism evidence="4">
    <name type="scientific">Alexandrium monilatum</name>
    <dbReference type="NCBI Taxonomy" id="311494"/>
    <lineage>
        <taxon>Eukaryota</taxon>
        <taxon>Sar</taxon>
        <taxon>Alveolata</taxon>
        <taxon>Dinophyceae</taxon>
        <taxon>Gonyaulacales</taxon>
        <taxon>Pyrocystaceae</taxon>
        <taxon>Alexandrium</taxon>
    </lineage>
</organism>
<dbReference type="InterPro" id="IPR002885">
    <property type="entry name" value="PPR_rpt"/>
</dbReference>
<dbReference type="InterPro" id="IPR011990">
    <property type="entry name" value="TPR-like_helical_dom_sf"/>
</dbReference>
<dbReference type="AlphaFoldDB" id="A0A7S4QEX2"/>
<feature type="domain" description="PROP1-like PPR" evidence="3">
    <location>
        <begin position="242"/>
        <end position="352"/>
    </location>
</feature>
<evidence type="ECO:0000256" key="1">
    <source>
        <dbReference type="ARBA" id="ARBA00022737"/>
    </source>
</evidence>
<dbReference type="PROSITE" id="PS51375">
    <property type="entry name" value="PPR"/>
    <property type="match status" value="2"/>
</dbReference>
<feature type="repeat" description="PPR" evidence="2">
    <location>
        <begin position="148"/>
        <end position="182"/>
    </location>
</feature>
<dbReference type="Pfam" id="PF13041">
    <property type="entry name" value="PPR_2"/>
    <property type="match status" value="1"/>
</dbReference>
<dbReference type="PANTHER" id="PTHR47447:SF23">
    <property type="entry name" value="PENTACOTRIPEPTIDE-REPEAT REGION OF PRORP DOMAIN-CONTAINING PROTEIN"/>
    <property type="match status" value="1"/>
</dbReference>
<name>A0A7S4QEX2_9DINO</name>
<feature type="repeat" description="PPR" evidence="2">
    <location>
        <begin position="258"/>
        <end position="292"/>
    </location>
</feature>
<dbReference type="PANTHER" id="PTHR47447">
    <property type="entry name" value="OS03G0856100 PROTEIN"/>
    <property type="match status" value="1"/>
</dbReference>
<accession>A0A7S4QEX2</accession>
<dbReference type="Gene3D" id="1.25.40.10">
    <property type="entry name" value="Tetratricopeptide repeat domain"/>
    <property type="match status" value="2"/>
</dbReference>
<dbReference type="EMBL" id="HBNR01027856">
    <property type="protein sequence ID" value="CAE4580681.1"/>
    <property type="molecule type" value="Transcribed_RNA"/>
</dbReference>
<protein>
    <recommendedName>
        <fullName evidence="3">PROP1-like PPR domain-containing protein</fullName>
    </recommendedName>
</protein>
<keyword evidence="1" id="KW-0677">Repeat</keyword>
<reference evidence="4" key="1">
    <citation type="submission" date="2021-01" db="EMBL/GenBank/DDBJ databases">
        <authorList>
            <person name="Corre E."/>
            <person name="Pelletier E."/>
            <person name="Niang G."/>
            <person name="Scheremetjew M."/>
            <person name="Finn R."/>
            <person name="Kale V."/>
            <person name="Holt S."/>
            <person name="Cochrane G."/>
            <person name="Meng A."/>
            <person name="Brown T."/>
            <person name="Cohen L."/>
        </authorList>
    </citation>
    <scope>NUCLEOTIDE SEQUENCE</scope>
    <source>
        <strain evidence="4">CCMP3105</strain>
    </source>
</reference>
<sequence>MAARLRALEGAARRSRAAILVLAPSPPKLADRLAMRLGARAVTVSVDAMKQRERLRAGCGFDLSTSGDKVLLRDLGSARPDVAARHAIRQVMEYTRSQNYEAGWKAYQEAAGAPHASLSGAALNLCAKARWWNRAWGVWRGMPEEWRTVVHHTTMIDLCARRKRTGDAEELFSEMVAASVEPNIITHNNLIKAFAMAGMPDRAEKAFRAVPAELLAAGGVRTQRATYQIVMLAWARAGSYAKTRELFMSMCEAAVSPDASHYNALLTACAKSGDGATADGLFSSLLSAGLEPDVTIFTIRLSCHRFNLPRCLEVLEEMRKAALEPTSFTYMELLEAHVLGGDGEGARALLDRPELQAQANSPKLARLAERARGLPAGGAPEKAEGG</sequence>
<proteinExistence type="predicted"/>
<evidence type="ECO:0000259" key="3">
    <source>
        <dbReference type="Pfam" id="PF17177"/>
    </source>
</evidence>
<dbReference type="Pfam" id="PF17177">
    <property type="entry name" value="PPR_long"/>
    <property type="match status" value="1"/>
</dbReference>
<evidence type="ECO:0000256" key="2">
    <source>
        <dbReference type="PROSITE-ProRule" id="PRU00708"/>
    </source>
</evidence>
<dbReference type="NCBIfam" id="TIGR00756">
    <property type="entry name" value="PPR"/>
    <property type="match status" value="2"/>
</dbReference>
<evidence type="ECO:0000313" key="4">
    <source>
        <dbReference type="EMBL" id="CAE4580681.1"/>
    </source>
</evidence>